<proteinExistence type="predicted"/>
<dbReference type="InterPro" id="IPR043502">
    <property type="entry name" value="DNA/RNA_pol_sf"/>
</dbReference>
<dbReference type="SUPFAM" id="SSF56672">
    <property type="entry name" value="DNA/RNA polymerases"/>
    <property type="match status" value="1"/>
</dbReference>
<dbReference type="GO" id="GO:0003677">
    <property type="term" value="F:DNA binding"/>
    <property type="evidence" value="ECO:0007669"/>
    <property type="project" value="UniProtKB-KW"/>
</dbReference>
<evidence type="ECO:0000256" key="3">
    <source>
        <dbReference type="ARBA" id="ARBA00022695"/>
    </source>
</evidence>
<dbReference type="EMBL" id="MIGC01008681">
    <property type="protein sequence ID" value="PHJ15314.1"/>
    <property type="molecule type" value="Genomic_DNA"/>
</dbReference>
<evidence type="ECO:0000256" key="5">
    <source>
        <dbReference type="ARBA" id="ARBA00023125"/>
    </source>
</evidence>
<gene>
    <name evidence="9" type="ORF">CSUI_010875</name>
</gene>
<keyword evidence="5" id="KW-0238">DNA-binding</keyword>
<dbReference type="RefSeq" id="XP_067917048.1">
    <property type="nucleotide sequence ID" value="XM_068070976.1"/>
</dbReference>
<keyword evidence="4" id="KW-0239">DNA-directed DNA polymerase</keyword>
<feature type="compositionally biased region" description="Basic and acidic residues" evidence="7">
    <location>
        <begin position="91"/>
        <end position="110"/>
    </location>
</feature>
<dbReference type="GO" id="GO:0006287">
    <property type="term" value="P:base-excision repair, gap-filling"/>
    <property type="evidence" value="ECO:0007669"/>
    <property type="project" value="TreeGrafter"/>
</dbReference>
<dbReference type="EC" id="2.7.7.7" evidence="1"/>
<dbReference type="AlphaFoldDB" id="A0A2C6KFX4"/>
<keyword evidence="3" id="KW-0548">Nucleotidyltransferase</keyword>
<name>A0A2C6KFX4_9APIC</name>
<dbReference type="GO" id="GO:0003887">
    <property type="term" value="F:DNA-directed DNA polymerase activity"/>
    <property type="evidence" value="ECO:0007669"/>
    <property type="project" value="UniProtKB-KW"/>
</dbReference>
<dbReference type="PANTHER" id="PTHR10322:SF23">
    <property type="entry name" value="DNA POLYMERASE DELTA CATALYTIC SUBUNIT"/>
    <property type="match status" value="1"/>
</dbReference>
<dbReference type="GO" id="GO:0000166">
    <property type="term" value="F:nucleotide binding"/>
    <property type="evidence" value="ECO:0007669"/>
    <property type="project" value="InterPro"/>
</dbReference>
<accession>A0A2C6KFX4</accession>
<keyword evidence="10" id="KW-1185">Reference proteome</keyword>
<dbReference type="InterPro" id="IPR006134">
    <property type="entry name" value="DNA-dir_DNA_pol_B_multi_dom"/>
</dbReference>
<feature type="region of interest" description="Disordered" evidence="7">
    <location>
        <begin position="80"/>
        <end position="110"/>
    </location>
</feature>
<dbReference type="GO" id="GO:0045004">
    <property type="term" value="P:DNA replication proofreading"/>
    <property type="evidence" value="ECO:0007669"/>
    <property type="project" value="TreeGrafter"/>
</dbReference>
<feature type="non-terminal residue" evidence="9">
    <location>
        <position position="1"/>
    </location>
</feature>
<evidence type="ECO:0000256" key="4">
    <source>
        <dbReference type="ARBA" id="ARBA00022932"/>
    </source>
</evidence>
<evidence type="ECO:0000259" key="8">
    <source>
        <dbReference type="Pfam" id="PF00136"/>
    </source>
</evidence>
<dbReference type="Pfam" id="PF00136">
    <property type="entry name" value="DNA_pol_B"/>
    <property type="match status" value="1"/>
</dbReference>
<feature type="non-terminal residue" evidence="9">
    <location>
        <position position="110"/>
    </location>
</feature>
<evidence type="ECO:0000313" key="9">
    <source>
        <dbReference type="EMBL" id="PHJ15314.1"/>
    </source>
</evidence>
<dbReference type="PANTHER" id="PTHR10322">
    <property type="entry name" value="DNA POLYMERASE CATALYTIC SUBUNIT"/>
    <property type="match status" value="1"/>
</dbReference>
<feature type="compositionally biased region" description="Acidic residues" evidence="7">
    <location>
        <begin position="80"/>
        <end position="90"/>
    </location>
</feature>
<dbReference type="GO" id="GO:0008296">
    <property type="term" value="F:3'-5'-DNA exonuclease activity"/>
    <property type="evidence" value="ECO:0007669"/>
    <property type="project" value="TreeGrafter"/>
</dbReference>
<organism evidence="9 10">
    <name type="scientific">Cystoisospora suis</name>
    <dbReference type="NCBI Taxonomy" id="483139"/>
    <lineage>
        <taxon>Eukaryota</taxon>
        <taxon>Sar</taxon>
        <taxon>Alveolata</taxon>
        <taxon>Apicomplexa</taxon>
        <taxon>Conoidasida</taxon>
        <taxon>Coccidia</taxon>
        <taxon>Eucoccidiorida</taxon>
        <taxon>Eimeriorina</taxon>
        <taxon>Sarcocystidae</taxon>
        <taxon>Cystoisospora</taxon>
    </lineage>
</organism>
<feature type="domain" description="DNA-directed DNA polymerase family B multifunctional" evidence="8">
    <location>
        <begin position="1"/>
        <end position="89"/>
    </location>
</feature>
<dbReference type="Proteomes" id="UP000221165">
    <property type="component" value="Unassembled WGS sequence"/>
</dbReference>
<comment type="caution">
    <text evidence="9">The sequence shown here is derived from an EMBL/GenBank/DDBJ whole genome shotgun (WGS) entry which is preliminary data.</text>
</comment>
<dbReference type="InterPro" id="IPR050240">
    <property type="entry name" value="DNA_pol_type-B"/>
</dbReference>
<evidence type="ECO:0000256" key="6">
    <source>
        <dbReference type="ARBA" id="ARBA00049244"/>
    </source>
</evidence>
<dbReference type="OrthoDB" id="2414538at2759"/>
<keyword evidence="2" id="KW-0808">Transferase</keyword>
<dbReference type="InterPro" id="IPR023211">
    <property type="entry name" value="DNA_pol_palm_dom_sf"/>
</dbReference>
<dbReference type="GeneID" id="94434187"/>
<evidence type="ECO:0000256" key="2">
    <source>
        <dbReference type="ARBA" id="ARBA00022679"/>
    </source>
</evidence>
<reference evidence="9 10" key="1">
    <citation type="journal article" date="2017" name="Int. J. Parasitol.">
        <title>The genome of the protozoan parasite Cystoisospora suis and a reverse vaccinology approach to identify vaccine candidates.</title>
        <authorList>
            <person name="Palmieri N."/>
            <person name="Shrestha A."/>
            <person name="Ruttkowski B."/>
            <person name="Beck T."/>
            <person name="Vogl C."/>
            <person name="Tomley F."/>
            <person name="Blake D.P."/>
            <person name="Joachim A."/>
        </authorList>
    </citation>
    <scope>NUCLEOTIDE SEQUENCE [LARGE SCALE GENOMIC DNA]</scope>
    <source>
        <strain evidence="9 10">Wien I</strain>
    </source>
</reference>
<evidence type="ECO:0000256" key="1">
    <source>
        <dbReference type="ARBA" id="ARBA00012417"/>
    </source>
</evidence>
<dbReference type="GO" id="GO:0043625">
    <property type="term" value="C:delta DNA polymerase complex"/>
    <property type="evidence" value="ECO:0007669"/>
    <property type="project" value="TreeGrafter"/>
</dbReference>
<evidence type="ECO:0000313" key="10">
    <source>
        <dbReference type="Proteomes" id="UP000221165"/>
    </source>
</evidence>
<dbReference type="GO" id="GO:0006297">
    <property type="term" value="P:nucleotide-excision repair, DNA gap filling"/>
    <property type="evidence" value="ECO:0007669"/>
    <property type="project" value="TreeGrafter"/>
</dbReference>
<sequence>GQQIKVTAQLLRKCKDLKYLIPAVKRSGGVDSGVQYEGATVLEPRKGFYDRPIATLDFASLYPSIMIAHNICYSTLLVDTEEEEGEEEGGERERRDEKAEKKKEELHYDT</sequence>
<dbReference type="VEuPathDB" id="ToxoDB:CSUI_010875"/>
<comment type="catalytic activity">
    <reaction evidence="6">
        <text>DNA(n) + a 2'-deoxyribonucleoside 5'-triphosphate = DNA(n+1) + diphosphate</text>
        <dbReference type="Rhea" id="RHEA:22508"/>
        <dbReference type="Rhea" id="RHEA-COMP:17339"/>
        <dbReference type="Rhea" id="RHEA-COMP:17340"/>
        <dbReference type="ChEBI" id="CHEBI:33019"/>
        <dbReference type="ChEBI" id="CHEBI:61560"/>
        <dbReference type="ChEBI" id="CHEBI:173112"/>
        <dbReference type="EC" id="2.7.7.7"/>
    </reaction>
</comment>
<dbReference type="Gene3D" id="3.90.1600.10">
    <property type="entry name" value="Palm domain of DNA polymerase"/>
    <property type="match status" value="1"/>
</dbReference>
<evidence type="ECO:0000256" key="7">
    <source>
        <dbReference type="SAM" id="MobiDB-lite"/>
    </source>
</evidence>
<protein>
    <recommendedName>
        <fullName evidence="1">DNA-directed DNA polymerase</fullName>
        <ecNumber evidence="1">2.7.7.7</ecNumber>
    </recommendedName>
</protein>